<comment type="caution">
    <text evidence="2">The sequence shown here is derived from an EMBL/GenBank/DDBJ whole genome shotgun (WGS) entry which is preliminary data.</text>
</comment>
<dbReference type="AlphaFoldDB" id="X1DJC2"/>
<evidence type="ECO:0000259" key="1">
    <source>
        <dbReference type="Pfam" id="PF01261"/>
    </source>
</evidence>
<accession>X1DJC2</accession>
<feature type="non-terminal residue" evidence="2">
    <location>
        <position position="1"/>
    </location>
</feature>
<dbReference type="InterPro" id="IPR013022">
    <property type="entry name" value="Xyl_isomerase-like_TIM-brl"/>
</dbReference>
<organism evidence="2">
    <name type="scientific">marine sediment metagenome</name>
    <dbReference type="NCBI Taxonomy" id="412755"/>
    <lineage>
        <taxon>unclassified sequences</taxon>
        <taxon>metagenomes</taxon>
        <taxon>ecological metagenomes</taxon>
    </lineage>
</organism>
<dbReference type="InterPro" id="IPR036237">
    <property type="entry name" value="Xyl_isomerase-like_sf"/>
</dbReference>
<name>X1DJC2_9ZZZZ</name>
<gene>
    <name evidence="2" type="ORF">S01H4_51069</name>
</gene>
<feature type="domain" description="Xylose isomerase-like TIM barrel" evidence="1">
    <location>
        <begin position="2"/>
        <end position="61"/>
    </location>
</feature>
<proteinExistence type="predicted"/>
<dbReference type="Pfam" id="PF01261">
    <property type="entry name" value="AP_endonuc_2"/>
    <property type="match status" value="1"/>
</dbReference>
<dbReference type="SUPFAM" id="SSF51658">
    <property type="entry name" value="Xylose isomerase-like"/>
    <property type="match status" value="1"/>
</dbReference>
<dbReference type="EMBL" id="BART01029052">
    <property type="protein sequence ID" value="GAG96506.1"/>
    <property type="molecule type" value="Genomic_DNA"/>
</dbReference>
<dbReference type="Gene3D" id="3.20.20.150">
    <property type="entry name" value="Divalent-metal-dependent TIM barrel enzymes"/>
    <property type="match status" value="1"/>
</dbReference>
<protein>
    <recommendedName>
        <fullName evidence="1">Xylose isomerase-like TIM barrel domain-containing protein</fullName>
    </recommendedName>
</protein>
<sequence>FLAHFHANDANKKGPGFGKVDFLPLFKTLEKIGYQGYVSVEVFDFKPDPQTIARKSLEYMKGVANYGKES</sequence>
<evidence type="ECO:0000313" key="2">
    <source>
        <dbReference type="EMBL" id="GAG96506.1"/>
    </source>
</evidence>
<reference evidence="2" key="1">
    <citation type="journal article" date="2014" name="Front. Microbiol.">
        <title>High frequency of phylogenetically diverse reductive dehalogenase-homologous genes in deep subseafloor sedimentary metagenomes.</title>
        <authorList>
            <person name="Kawai M."/>
            <person name="Futagami T."/>
            <person name="Toyoda A."/>
            <person name="Takaki Y."/>
            <person name="Nishi S."/>
            <person name="Hori S."/>
            <person name="Arai W."/>
            <person name="Tsubouchi T."/>
            <person name="Morono Y."/>
            <person name="Uchiyama I."/>
            <person name="Ito T."/>
            <person name="Fujiyama A."/>
            <person name="Inagaki F."/>
            <person name="Takami H."/>
        </authorList>
    </citation>
    <scope>NUCLEOTIDE SEQUENCE</scope>
    <source>
        <strain evidence="2">Expedition CK06-06</strain>
    </source>
</reference>